<gene>
    <name evidence="1" type="primary">WBGene00202742</name>
</gene>
<dbReference type="AlphaFoldDB" id="A0A2A6B5P1"/>
<accession>A0A8R1UI28</accession>
<evidence type="ECO:0000313" key="1">
    <source>
        <dbReference type="EnsemblMetazoa" id="PPA29873.1"/>
    </source>
</evidence>
<dbReference type="Proteomes" id="UP000005239">
    <property type="component" value="Unassembled WGS sequence"/>
</dbReference>
<evidence type="ECO:0000313" key="2">
    <source>
        <dbReference type="Proteomes" id="UP000005239"/>
    </source>
</evidence>
<protein>
    <submittedName>
        <fullName evidence="1">Uncharacterized protein</fullName>
    </submittedName>
</protein>
<sequence length="88" mass="9837">MYALPIFFFFIIPITDTLECHSQFNYNDRTYKDTQGCLETPLFINCCCSTNLCNNDTLVPPLDPEPDAASSIDLFSMAAVATMIAIMI</sequence>
<dbReference type="EnsemblMetazoa" id="PPA29873.1">
    <property type="protein sequence ID" value="PPA29873.1"/>
    <property type="gene ID" value="WBGene00202742"/>
</dbReference>
<name>A0A2A6B5P1_PRIPA</name>
<accession>A0A2A6B5P1</accession>
<organism evidence="1 2">
    <name type="scientific">Pristionchus pacificus</name>
    <name type="common">Parasitic nematode worm</name>
    <dbReference type="NCBI Taxonomy" id="54126"/>
    <lineage>
        <taxon>Eukaryota</taxon>
        <taxon>Metazoa</taxon>
        <taxon>Ecdysozoa</taxon>
        <taxon>Nematoda</taxon>
        <taxon>Chromadorea</taxon>
        <taxon>Rhabditida</taxon>
        <taxon>Rhabditina</taxon>
        <taxon>Diplogasteromorpha</taxon>
        <taxon>Diplogasteroidea</taxon>
        <taxon>Neodiplogasteridae</taxon>
        <taxon>Pristionchus</taxon>
    </lineage>
</organism>
<keyword evidence="2" id="KW-1185">Reference proteome</keyword>
<reference evidence="2" key="1">
    <citation type="journal article" date="2008" name="Nat. Genet.">
        <title>The Pristionchus pacificus genome provides a unique perspective on nematode lifestyle and parasitism.</title>
        <authorList>
            <person name="Dieterich C."/>
            <person name="Clifton S.W."/>
            <person name="Schuster L.N."/>
            <person name="Chinwalla A."/>
            <person name="Delehaunty K."/>
            <person name="Dinkelacker I."/>
            <person name="Fulton L."/>
            <person name="Fulton R."/>
            <person name="Godfrey J."/>
            <person name="Minx P."/>
            <person name="Mitreva M."/>
            <person name="Roeseler W."/>
            <person name="Tian H."/>
            <person name="Witte H."/>
            <person name="Yang S.P."/>
            <person name="Wilson R.K."/>
            <person name="Sommer R.J."/>
        </authorList>
    </citation>
    <scope>NUCLEOTIDE SEQUENCE [LARGE SCALE GENOMIC DNA]</scope>
    <source>
        <strain evidence="2">PS312</strain>
    </source>
</reference>
<reference evidence="1" key="2">
    <citation type="submission" date="2022-06" db="UniProtKB">
        <authorList>
            <consortium name="EnsemblMetazoa"/>
        </authorList>
    </citation>
    <scope>IDENTIFICATION</scope>
    <source>
        <strain evidence="1">PS312</strain>
    </source>
</reference>
<proteinExistence type="predicted"/>